<dbReference type="Proteomes" id="UP000790709">
    <property type="component" value="Unassembled WGS sequence"/>
</dbReference>
<keyword evidence="1" id="KW-0378">Hydrolase</keyword>
<accession>A0ACB8BLW6</accession>
<gene>
    <name evidence="1" type="ORF">BV22DRAFT_1128177</name>
</gene>
<proteinExistence type="predicted"/>
<dbReference type="EMBL" id="MU266382">
    <property type="protein sequence ID" value="KAH7926486.1"/>
    <property type="molecule type" value="Genomic_DNA"/>
</dbReference>
<evidence type="ECO:0000313" key="2">
    <source>
        <dbReference type="Proteomes" id="UP000790709"/>
    </source>
</evidence>
<reference evidence="1" key="1">
    <citation type="journal article" date="2021" name="New Phytol.">
        <title>Evolutionary innovations through gain and loss of genes in the ectomycorrhizal Boletales.</title>
        <authorList>
            <person name="Wu G."/>
            <person name="Miyauchi S."/>
            <person name="Morin E."/>
            <person name="Kuo A."/>
            <person name="Drula E."/>
            <person name="Varga T."/>
            <person name="Kohler A."/>
            <person name="Feng B."/>
            <person name="Cao Y."/>
            <person name="Lipzen A."/>
            <person name="Daum C."/>
            <person name="Hundley H."/>
            <person name="Pangilinan J."/>
            <person name="Johnson J."/>
            <person name="Barry K."/>
            <person name="LaButti K."/>
            <person name="Ng V."/>
            <person name="Ahrendt S."/>
            <person name="Min B."/>
            <person name="Choi I.G."/>
            <person name="Park H."/>
            <person name="Plett J.M."/>
            <person name="Magnuson J."/>
            <person name="Spatafora J.W."/>
            <person name="Nagy L.G."/>
            <person name="Henrissat B."/>
            <person name="Grigoriev I.V."/>
            <person name="Yang Z.L."/>
            <person name="Xu J."/>
            <person name="Martin F.M."/>
        </authorList>
    </citation>
    <scope>NUCLEOTIDE SEQUENCE</scope>
    <source>
        <strain evidence="1">KUC20120723A-06</strain>
    </source>
</reference>
<sequence>MKLLKFISSFILFSASSHVLGAQYLQSADIVGTGFYDAFHFEDKPDPTHGRVTYVNESTAQALNLTYASSDTFILRTDYTTYLQPSDPGRNSVRIVSNLQYTTFAAIFDMRHMPEGCGTWPAVWTVGADWPNQGEVDIVEGVNSMMPNVASVHTGSNCKMPSSGRNMSGVSTGVNCATYETNGAGCGIEFTDTPNDPRSFGPGFNSHSGGWYAFERTNSDFKIWFWSRSDRAVPDEVQYGPRAIDTTTWGEPIGHWTDDLCDFASHFGPHNIVINLALCGDWAGNYYVYKSSGCPDTCEEFVNTNPAALYAAYFDFVSIKIYT</sequence>
<protein>
    <submittedName>
        <fullName evidence="1">Glycoside hydrolase family 16 protein</fullName>
    </submittedName>
</protein>
<name>A0ACB8BLW6_9AGAM</name>
<keyword evidence="2" id="KW-1185">Reference proteome</keyword>
<evidence type="ECO:0000313" key="1">
    <source>
        <dbReference type="EMBL" id="KAH7926486.1"/>
    </source>
</evidence>
<comment type="caution">
    <text evidence="1">The sequence shown here is derived from an EMBL/GenBank/DDBJ whole genome shotgun (WGS) entry which is preliminary data.</text>
</comment>
<organism evidence="1 2">
    <name type="scientific">Leucogyrophana mollusca</name>
    <dbReference type="NCBI Taxonomy" id="85980"/>
    <lineage>
        <taxon>Eukaryota</taxon>
        <taxon>Fungi</taxon>
        <taxon>Dikarya</taxon>
        <taxon>Basidiomycota</taxon>
        <taxon>Agaricomycotina</taxon>
        <taxon>Agaricomycetes</taxon>
        <taxon>Agaricomycetidae</taxon>
        <taxon>Boletales</taxon>
        <taxon>Boletales incertae sedis</taxon>
        <taxon>Leucogyrophana</taxon>
    </lineage>
</organism>